<dbReference type="KEGG" id="caqu:CAQU_02155"/>
<evidence type="ECO:0000313" key="12">
    <source>
        <dbReference type="EMBL" id="APT84071.1"/>
    </source>
</evidence>
<dbReference type="EMBL" id="CP009245">
    <property type="protein sequence ID" value="APT84071.1"/>
    <property type="molecule type" value="Genomic_DNA"/>
</dbReference>
<keyword evidence="2" id="KW-1003">Cell membrane</keyword>
<dbReference type="OrthoDB" id="9807790at2"/>
<dbReference type="SUPFAM" id="SSF52540">
    <property type="entry name" value="P-loop containing nucleoside triphosphate hydrolases"/>
    <property type="match status" value="3"/>
</dbReference>
<dbReference type="InterPro" id="IPR027417">
    <property type="entry name" value="P-loop_NTPase"/>
</dbReference>
<dbReference type="RefSeq" id="WP_075724805.1">
    <property type="nucleotide sequence ID" value="NZ_CP009245.1"/>
</dbReference>
<dbReference type="GO" id="GO:0005886">
    <property type="term" value="C:plasma membrane"/>
    <property type="evidence" value="ECO:0007669"/>
    <property type="project" value="UniProtKB-SubCell"/>
</dbReference>
<feature type="binding site" evidence="9">
    <location>
        <begin position="423"/>
        <end position="430"/>
    </location>
    <ligand>
        <name>ATP</name>
        <dbReference type="ChEBI" id="CHEBI:30616"/>
    </ligand>
</feature>
<evidence type="ECO:0000259" key="11">
    <source>
        <dbReference type="PROSITE" id="PS50901"/>
    </source>
</evidence>
<dbReference type="InterPro" id="IPR023837">
    <property type="entry name" value="EccCb-like_Actinobacteria"/>
</dbReference>
<dbReference type="NCBIfam" id="TIGR03924">
    <property type="entry name" value="T7SS_EccC_a"/>
    <property type="match status" value="1"/>
</dbReference>
<dbReference type="Pfam" id="PF01580">
    <property type="entry name" value="FtsK_SpoIIIE"/>
    <property type="match status" value="2"/>
</dbReference>
<dbReference type="PROSITE" id="PS50901">
    <property type="entry name" value="FTSK"/>
    <property type="match status" value="3"/>
</dbReference>
<evidence type="ECO:0000256" key="9">
    <source>
        <dbReference type="PROSITE-ProRule" id="PRU00289"/>
    </source>
</evidence>
<keyword evidence="3 10" id="KW-0812">Transmembrane</keyword>
<evidence type="ECO:0000256" key="8">
    <source>
        <dbReference type="ARBA" id="ARBA00023136"/>
    </source>
</evidence>
<keyword evidence="13" id="KW-1185">Reference proteome</keyword>
<dbReference type="GO" id="GO:0003677">
    <property type="term" value="F:DNA binding"/>
    <property type="evidence" value="ECO:0007669"/>
    <property type="project" value="InterPro"/>
</dbReference>
<evidence type="ECO:0000256" key="4">
    <source>
        <dbReference type="ARBA" id="ARBA00022737"/>
    </source>
</evidence>
<dbReference type="PANTHER" id="PTHR22683:SF1">
    <property type="entry name" value="TYPE VII SECRETION SYSTEM PROTEIN ESSC"/>
    <property type="match status" value="1"/>
</dbReference>
<evidence type="ECO:0000256" key="7">
    <source>
        <dbReference type="ARBA" id="ARBA00022989"/>
    </source>
</evidence>
<proteinExistence type="predicted"/>
<keyword evidence="5 9" id="KW-0547">Nucleotide-binding</keyword>
<name>A0A1L7CDZ9_9CORY</name>
<keyword evidence="7 10" id="KW-1133">Transmembrane helix</keyword>
<feature type="binding site" evidence="9">
    <location>
        <begin position="1018"/>
        <end position="1025"/>
    </location>
    <ligand>
        <name>ATP</name>
        <dbReference type="ChEBI" id="CHEBI:30616"/>
    </ligand>
</feature>
<feature type="binding site" evidence="9">
    <location>
        <begin position="774"/>
        <end position="781"/>
    </location>
    <ligand>
        <name>ATP</name>
        <dbReference type="ChEBI" id="CHEBI:30616"/>
    </ligand>
</feature>
<dbReference type="Gene3D" id="3.40.50.300">
    <property type="entry name" value="P-loop containing nucleotide triphosphate hydrolases"/>
    <property type="match status" value="3"/>
</dbReference>
<evidence type="ECO:0000256" key="6">
    <source>
        <dbReference type="ARBA" id="ARBA00022840"/>
    </source>
</evidence>
<sequence>MRYQVRDRIVAPRSGPLDAPELPVGTLAPDPVPHAERPQPIPLVRLLIPIVMVAAIAAMVGLMMLGGGALNPMMLIFPLMMGVSMLAMFAPQSPGDANEQRRVYLRQLGTLRAVAARNAHMQREHSFHLHPDPDTLWSLVGTPRMWARTLEDPETFCVRFGLGTTQLCTPIKITNPPAPEDADPVCAVTLRHVVRAAGYVRNTPVDGSFLDVEHLHLTGPHARDLARSLIAHLVFHHGPDLVGITWTATANDPWQWLGWLPHTITPEDAHLHIHLHDTSTGPASQAMHSAPRTITIDEDGTTAPVAGAVVMEVTDRLTVDAFGHQETVGTPDYLSQAQAELLARRLSGYRRLSGNDAAGSRDFLSQLGLAPIHTLTHEQLWRHRHLPEQLNVPFGTTNDGRALHLDLKESAHGGVGPHGLCIGATGSGKSELLRTLVTALALTHSPEDVQMVLVDFKGGATFLGLDKLPHTSAVITNLSAERTLVERMHDAISGEMNRRQEVLRAAGNIPNVTDYNNRAHQHGHPRLPALLIVVDEFSELLGQHAEFAELFAAVGRLGRSLGIHLLLASQRLDEGRLRGLDSHLSYRIGLKTFSASESRQVLGITDAYHLPATPGAGYLKTDADTVQRFQAAYVSGPCLVPATTDPTTNKPLARIQPFTGLHNRPAPTTHDTTLVATDTTLVDAAVELARQAGQHRNLTAHQVWLPPLPAAIDLPAVFAANDQSAALDTTNPHQLCTTRSLTIPIGIIDRPYEQRQDPLTFDLTADGGHLAICGGPQTGKTTALRTLVTALAVTHPTDLAAIYLIDFSHSLADLADLPHVAGIAHKDQPEKVRRIIDEVSSFIHEPRPGHTLLFIDGWHTITSDFDDTIEQIATLCADGPKAGIHVIITTQRWTIVRPAIRDLMTSRIELKLAEPADSIIDRHAQKRVPSQAPGRGLTPTGEQMLIARTTTQDTTGALSITTAAAQTPVPKLKTLPTTINRADLHPSPTGGLPIGIGGPRLATQHFDPHNHGHLICIGAPRSGRSTLISTLAHSIAEQPRDNARLIILDPRRTHLDTIDPTMIAAYSGTTTSATDTINALVATCTERLPGPDITPAELKSRSWWQGPELYLIIDDADLLPEGTLNPLIHLLPHARDIGLHIIYARKTGGISRALFSGFLSELKDQQPAALILSGDKEEGNIFGVRPSTQPPGRGTLTARGTTIGLIQVAQP</sequence>
<dbReference type="InterPro" id="IPR023836">
    <property type="entry name" value="EccCa-like_Actinobacteria"/>
</dbReference>
<keyword evidence="4" id="KW-0677">Repeat</keyword>
<dbReference type="InterPro" id="IPR002543">
    <property type="entry name" value="FtsK_dom"/>
</dbReference>
<dbReference type="InterPro" id="IPR003593">
    <property type="entry name" value="AAA+_ATPase"/>
</dbReference>
<dbReference type="GO" id="GO:0005524">
    <property type="term" value="F:ATP binding"/>
    <property type="evidence" value="ECO:0007669"/>
    <property type="project" value="UniProtKB-UniRule"/>
</dbReference>
<feature type="domain" description="FtsK" evidence="11">
    <location>
        <begin position="756"/>
        <end position="919"/>
    </location>
</feature>
<dbReference type="Proteomes" id="UP000185478">
    <property type="component" value="Chromosome"/>
</dbReference>
<dbReference type="SMART" id="SM00382">
    <property type="entry name" value="AAA"/>
    <property type="match status" value="3"/>
</dbReference>
<dbReference type="AlphaFoldDB" id="A0A1L7CDZ9"/>
<keyword evidence="6 9" id="KW-0067">ATP-binding</keyword>
<organism evidence="12 13">
    <name type="scientific">Corynebacterium aquilae DSM 44791</name>
    <dbReference type="NCBI Taxonomy" id="1431546"/>
    <lineage>
        <taxon>Bacteria</taxon>
        <taxon>Bacillati</taxon>
        <taxon>Actinomycetota</taxon>
        <taxon>Actinomycetes</taxon>
        <taxon>Mycobacteriales</taxon>
        <taxon>Corynebacteriaceae</taxon>
        <taxon>Corynebacterium</taxon>
    </lineage>
</organism>
<protein>
    <recommendedName>
        <fullName evidence="11">FtsK domain-containing protein</fullName>
    </recommendedName>
</protein>
<dbReference type="STRING" id="1431546.CAQU_02155"/>
<evidence type="ECO:0000256" key="10">
    <source>
        <dbReference type="SAM" id="Phobius"/>
    </source>
</evidence>
<evidence type="ECO:0000256" key="3">
    <source>
        <dbReference type="ARBA" id="ARBA00022692"/>
    </source>
</evidence>
<reference evidence="12 13" key="1">
    <citation type="submission" date="2014-08" db="EMBL/GenBank/DDBJ databases">
        <title>Complete genome sequence of Corynebacterium aquilae S-613T(T) (=DSM 44791(T)), isolated from the choana of a healthy golden eagle.</title>
        <authorList>
            <person name="Ruckert C."/>
            <person name="Albersmeier A."/>
            <person name="Winkler A."/>
            <person name="Kalinowski J."/>
        </authorList>
    </citation>
    <scope>NUCLEOTIDE SEQUENCE [LARGE SCALE GENOMIC DNA]</scope>
    <source>
        <strain evidence="12 13">S-613</strain>
    </source>
</reference>
<keyword evidence="8 10" id="KW-0472">Membrane</keyword>
<comment type="subcellular location">
    <subcellularLocation>
        <location evidence="1">Cell membrane</location>
        <topology evidence="1">Multi-pass membrane protein</topology>
    </subcellularLocation>
</comment>
<gene>
    <name evidence="12" type="ORF">CAQU_02155</name>
</gene>
<evidence type="ECO:0000256" key="1">
    <source>
        <dbReference type="ARBA" id="ARBA00004651"/>
    </source>
</evidence>
<feature type="domain" description="FtsK" evidence="11">
    <location>
        <begin position="400"/>
        <end position="599"/>
    </location>
</feature>
<feature type="domain" description="FtsK" evidence="11">
    <location>
        <begin position="997"/>
        <end position="1181"/>
    </location>
</feature>
<dbReference type="InterPro" id="IPR050206">
    <property type="entry name" value="FtsK/SpoIIIE/SftA"/>
</dbReference>
<evidence type="ECO:0000313" key="13">
    <source>
        <dbReference type="Proteomes" id="UP000185478"/>
    </source>
</evidence>
<dbReference type="PANTHER" id="PTHR22683">
    <property type="entry name" value="SPORULATION PROTEIN RELATED"/>
    <property type="match status" value="1"/>
</dbReference>
<evidence type="ECO:0000256" key="2">
    <source>
        <dbReference type="ARBA" id="ARBA00022475"/>
    </source>
</evidence>
<evidence type="ECO:0000256" key="5">
    <source>
        <dbReference type="ARBA" id="ARBA00022741"/>
    </source>
</evidence>
<accession>A0A1L7CDZ9</accession>
<dbReference type="NCBIfam" id="TIGR03925">
    <property type="entry name" value="T7SS_EccC_b"/>
    <property type="match status" value="1"/>
</dbReference>
<feature type="transmembrane region" description="Helical" evidence="10">
    <location>
        <begin position="46"/>
        <end position="66"/>
    </location>
</feature>